<keyword evidence="8" id="KW-0506">mRNA capping</keyword>
<protein>
    <recommendedName>
        <fullName evidence="13">mRNA cap guanine-N(7) methyltransferase</fullName>
        <ecNumber evidence="2">2.1.1.56</ecNumber>
    </recommendedName>
    <alternativeName>
        <fullName evidence="10">mRNA (guanine-N(7))-methyltransferase</fullName>
    </alternativeName>
    <alternativeName>
        <fullName evidence="11">mRNA cap methyltransferase</fullName>
    </alternativeName>
</protein>
<accession>A0A507FQS8</accession>
<evidence type="ECO:0000256" key="10">
    <source>
        <dbReference type="ARBA" id="ARBA00032772"/>
    </source>
</evidence>
<dbReference type="STRING" id="246404.A0A507FQS8"/>
<evidence type="ECO:0000256" key="9">
    <source>
        <dbReference type="ARBA" id="ARBA00023242"/>
    </source>
</evidence>
<keyword evidence="9" id="KW-0539">Nucleus</keyword>
<dbReference type="Proteomes" id="UP000320333">
    <property type="component" value="Unassembled WGS sequence"/>
</dbReference>
<keyword evidence="4" id="KW-0507">mRNA processing</keyword>
<dbReference type="PANTHER" id="PTHR12189">
    <property type="entry name" value="MRNA GUANINE-7- METHYLTRANSFERASE"/>
    <property type="match status" value="1"/>
</dbReference>
<dbReference type="SUPFAM" id="SSF53335">
    <property type="entry name" value="S-adenosyl-L-methionine-dependent methyltransferases"/>
    <property type="match status" value="1"/>
</dbReference>
<keyword evidence="17" id="KW-1185">Reference proteome</keyword>
<evidence type="ECO:0000256" key="11">
    <source>
        <dbReference type="ARBA" id="ARBA00033387"/>
    </source>
</evidence>
<dbReference type="AlphaFoldDB" id="A0A507FQS8"/>
<feature type="binding site" evidence="14">
    <location>
        <position position="39"/>
    </location>
    <ligand>
        <name>S-adenosyl-L-methionine</name>
        <dbReference type="ChEBI" id="CHEBI:59789"/>
    </ligand>
</feature>
<dbReference type="InterPro" id="IPR039753">
    <property type="entry name" value="RG7MT1"/>
</dbReference>
<dbReference type="Gene3D" id="3.40.50.150">
    <property type="entry name" value="Vaccinia Virus protein VP39"/>
    <property type="match status" value="1"/>
</dbReference>
<dbReference type="GO" id="GO:0005634">
    <property type="term" value="C:nucleus"/>
    <property type="evidence" value="ECO:0007669"/>
    <property type="project" value="UniProtKB-SubCell"/>
</dbReference>
<dbReference type="CDD" id="cd02440">
    <property type="entry name" value="AdoMet_MTases"/>
    <property type="match status" value="1"/>
</dbReference>
<reference evidence="16 17" key="1">
    <citation type="journal article" date="2019" name="Sci. Rep.">
        <title>Comparative genomics of chytrid fungi reveal insights into the obligate biotrophic and pathogenic lifestyle of Synchytrium endobioticum.</title>
        <authorList>
            <person name="van de Vossenberg B.T.L.H."/>
            <person name="Warris S."/>
            <person name="Nguyen H.D.T."/>
            <person name="van Gent-Pelzer M.P.E."/>
            <person name="Joly D.L."/>
            <person name="van de Geest H.C."/>
            <person name="Bonants P.J.M."/>
            <person name="Smith D.S."/>
            <person name="Levesque C.A."/>
            <person name="van der Lee T.A.J."/>
        </authorList>
    </citation>
    <scope>NUCLEOTIDE SEQUENCE [LARGE SCALE GENOMIC DNA]</scope>
    <source>
        <strain evidence="16 17">CBS 675.73</strain>
    </source>
</reference>
<evidence type="ECO:0000256" key="4">
    <source>
        <dbReference type="ARBA" id="ARBA00022664"/>
    </source>
</evidence>
<evidence type="ECO:0000256" key="5">
    <source>
        <dbReference type="ARBA" id="ARBA00022679"/>
    </source>
</evidence>
<sequence>MLNTAATVASHYNARPQVGVDARKESTILQLKNLHNWIKSVLIRKFVRRGDTVLDFCCGKGGDLNKWMKADIGHLTGADIASVSIEHAVERCRERNPRFSAKFFTMDCFVAPIESIMTPFSADLVSCQFALHYCAESEEKFDRALDNIALSLKPGGYFIATIPNCYRLMQKLNTSDSLSFGNSKYNVRFETKDHPSIYGHKYWFQLEDAIDDCPEFVFHFPTFVRKAAERGLDLVYEKPFHDLFNEEIRDEENCSLMYRMRVLDDNGTISADEWEVSGVYMAVALKKRNK</sequence>
<dbReference type="InterPro" id="IPR029063">
    <property type="entry name" value="SAM-dependent_MTases_sf"/>
</dbReference>
<keyword evidence="6" id="KW-0949">S-adenosyl-L-methionine</keyword>
<evidence type="ECO:0000256" key="1">
    <source>
        <dbReference type="ARBA" id="ARBA00004123"/>
    </source>
</evidence>
<evidence type="ECO:0000313" key="17">
    <source>
        <dbReference type="Proteomes" id="UP000320333"/>
    </source>
</evidence>
<comment type="catalytic activity">
    <reaction evidence="12">
        <text>a 5'-end (5'-triphosphoguanosine)-ribonucleoside in mRNA + S-adenosyl-L-methionine = a 5'-end (N(7)-methyl 5'-triphosphoguanosine)-ribonucleoside in mRNA + S-adenosyl-L-homocysteine</text>
        <dbReference type="Rhea" id="RHEA:67008"/>
        <dbReference type="Rhea" id="RHEA-COMP:17166"/>
        <dbReference type="Rhea" id="RHEA-COMP:17167"/>
        <dbReference type="ChEBI" id="CHEBI:57856"/>
        <dbReference type="ChEBI" id="CHEBI:59789"/>
        <dbReference type="ChEBI" id="CHEBI:156461"/>
        <dbReference type="ChEBI" id="CHEBI:167617"/>
        <dbReference type="EC" id="2.1.1.56"/>
    </reaction>
</comment>
<dbReference type="EC" id="2.1.1.56" evidence="2"/>
<keyword evidence="7" id="KW-0694">RNA-binding</keyword>
<feature type="domain" description="MRNA cap 0 methyltransferase" evidence="15">
    <location>
        <begin position="26"/>
        <end position="288"/>
    </location>
</feature>
<name>A0A507FQS8_9FUNG</name>
<keyword evidence="3" id="KW-0489">Methyltransferase</keyword>
<evidence type="ECO:0000256" key="2">
    <source>
        <dbReference type="ARBA" id="ARBA00011926"/>
    </source>
</evidence>
<feature type="binding site" evidence="14">
    <location>
        <position position="133"/>
    </location>
    <ligand>
        <name>S-adenosyl-L-methionine</name>
        <dbReference type="ChEBI" id="CHEBI:59789"/>
    </ligand>
</feature>
<evidence type="ECO:0000256" key="6">
    <source>
        <dbReference type="ARBA" id="ARBA00022691"/>
    </source>
</evidence>
<evidence type="ECO:0000256" key="7">
    <source>
        <dbReference type="ARBA" id="ARBA00022884"/>
    </source>
</evidence>
<evidence type="ECO:0000259" key="15">
    <source>
        <dbReference type="PROSITE" id="PS51562"/>
    </source>
</evidence>
<evidence type="ECO:0000256" key="3">
    <source>
        <dbReference type="ARBA" id="ARBA00022603"/>
    </source>
</evidence>
<dbReference type="InterPro" id="IPR016899">
    <property type="entry name" value="mRNA_G-N7_MeTrfase_euk"/>
</dbReference>
<feature type="binding site" evidence="14">
    <location>
        <position position="107"/>
    </location>
    <ligand>
        <name>S-adenosyl-L-methionine</name>
        <dbReference type="ChEBI" id="CHEBI:59789"/>
    </ligand>
</feature>
<keyword evidence="5" id="KW-0808">Transferase</keyword>
<feature type="binding site" evidence="14">
    <location>
        <position position="128"/>
    </location>
    <ligand>
        <name>S-adenosyl-L-methionine</name>
        <dbReference type="ChEBI" id="CHEBI:59789"/>
    </ligand>
</feature>
<dbReference type="PANTHER" id="PTHR12189:SF2">
    <property type="entry name" value="MRNA CAP GUANINE-N7 METHYLTRANSFERASE"/>
    <property type="match status" value="1"/>
</dbReference>
<dbReference type="Pfam" id="PF03291">
    <property type="entry name" value="mRNA_G-N7_MeTrfase"/>
    <property type="match status" value="1"/>
</dbReference>
<dbReference type="InterPro" id="IPR004971">
    <property type="entry name" value="mRNA_G-N7_MeTrfase_dom"/>
</dbReference>
<comment type="caution">
    <text evidence="16">The sequence shown here is derived from an EMBL/GenBank/DDBJ whole genome shotgun (WGS) entry which is preliminary data.</text>
</comment>
<feature type="binding site" evidence="14">
    <location>
        <position position="57"/>
    </location>
    <ligand>
        <name>S-adenosyl-L-methionine</name>
        <dbReference type="ChEBI" id="CHEBI:59789"/>
    </ligand>
</feature>
<gene>
    <name evidence="16" type="ORF">CcCBS67573_g01369</name>
</gene>
<evidence type="ECO:0000313" key="16">
    <source>
        <dbReference type="EMBL" id="TPX77377.1"/>
    </source>
</evidence>
<dbReference type="GO" id="GO:0004482">
    <property type="term" value="F:mRNA 5'-cap (guanine-N7-)-methyltransferase activity"/>
    <property type="evidence" value="ECO:0007669"/>
    <property type="project" value="UniProtKB-EC"/>
</dbReference>
<feature type="binding site" evidence="14">
    <location>
        <position position="79"/>
    </location>
    <ligand>
        <name>S-adenosyl-L-methionine</name>
        <dbReference type="ChEBI" id="CHEBI:59789"/>
    </ligand>
</feature>
<dbReference type="GO" id="GO:0003723">
    <property type="term" value="F:RNA binding"/>
    <property type="evidence" value="ECO:0007669"/>
    <property type="project" value="UniProtKB-KW"/>
</dbReference>
<evidence type="ECO:0000256" key="8">
    <source>
        <dbReference type="ARBA" id="ARBA00023042"/>
    </source>
</evidence>
<dbReference type="PIRSF" id="PIRSF028762">
    <property type="entry name" value="ABD1"/>
    <property type="match status" value="1"/>
</dbReference>
<comment type="subcellular location">
    <subcellularLocation>
        <location evidence="1">Nucleus</location>
    </subcellularLocation>
</comment>
<evidence type="ECO:0000256" key="14">
    <source>
        <dbReference type="PIRSR" id="PIRSR028762-1"/>
    </source>
</evidence>
<dbReference type="EMBL" id="QEAP01000022">
    <property type="protein sequence ID" value="TPX77377.1"/>
    <property type="molecule type" value="Genomic_DNA"/>
</dbReference>
<dbReference type="PROSITE" id="PS51562">
    <property type="entry name" value="RNA_CAP0_MT"/>
    <property type="match status" value="1"/>
</dbReference>
<proteinExistence type="predicted"/>
<dbReference type="OrthoDB" id="10248867at2759"/>
<evidence type="ECO:0000256" key="13">
    <source>
        <dbReference type="ARBA" id="ARBA00049739"/>
    </source>
</evidence>
<organism evidence="16 17">
    <name type="scientific">Chytriomyces confervae</name>
    <dbReference type="NCBI Taxonomy" id="246404"/>
    <lineage>
        <taxon>Eukaryota</taxon>
        <taxon>Fungi</taxon>
        <taxon>Fungi incertae sedis</taxon>
        <taxon>Chytridiomycota</taxon>
        <taxon>Chytridiomycota incertae sedis</taxon>
        <taxon>Chytridiomycetes</taxon>
        <taxon>Chytridiales</taxon>
        <taxon>Chytriomycetaceae</taxon>
        <taxon>Chytriomyces</taxon>
    </lineage>
</organism>
<evidence type="ECO:0000256" key="12">
    <source>
        <dbReference type="ARBA" id="ARBA00044712"/>
    </source>
</evidence>